<sequence>MVSMSTFDASKHPRGQVTNAGQFRLKENDAPTAQLTLPPGAEGFLARKREALLARGFVPATPGPSTAGTPLSAKGIENWWVDAIVRSEVRTDGMAYPVIPDDYTPSGGVGRALSGRRRTYRKVYQSGELSVRMPSVSAIRRFSAENDNETFDVPVSAEGPAGNPISGHVRVTQTSPGRWVVTAINMPPAAQSKVAEAVNAILEARRPTYALAEIEHAGGLLARAKERRAAAGASLVKNETSAWIRATGYDDETGEAILNLQGRHYGYEVPRGVYDYVTTASSPGAAYNALIKGRYESHAVDECSNCGRWYRQGSVHACPDHRAPTGNVTLHSRRIQAFVLGEPLPARV</sequence>
<evidence type="ECO:0000313" key="2">
    <source>
        <dbReference type="EMBL" id="AUG29552.1"/>
    </source>
</evidence>
<feature type="region of interest" description="Disordered" evidence="1">
    <location>
        <begin position="1"/>
        <end position="24"/>
    </location>
</feature>
<dbReference type="KEGG" id="mhos:CXR34_08890"/>
<dbReference type="AlphaFoldDB" id="A0A2K9D9J4"/>
<proteinExistence type="predicted"/>
<evidence type="ECO:0000256" key="1">
    <source>
        <dbReference type="SAM" id="MobiDB-lite"/>
    </source>
</evidence>
<name>A0A2K9D9J4_9MICO</name>
<dbReference type="EMBL" id="CP025299">
    <property type="protein sequence ID" value="AUG29552.1"/>
    <property type="molecule type" value="Genomic_DNA"/>
</dbReference>
<dbReference type="Proteomes" id="UP000233276">
    <property type="component" value="Chromosome"/>
</dbReference>
<organism evidence="2 3">
    <name type="scientific">Microbacterium hominis</name>
    <dbReference type="NCBI Taxonomy" id="162426"/>
    <lineage>
        <taxon>Bacteria</taxon>
        <taxon>Bacillati</taxon>
        <taxon>Actinomycetota</taxon>
        <taxon>Actinomycetes</taxon>
        <taxon>Micrococcales</taxon>
        <taxon>Microbacteriaceae</taxon>
        <taxon>Microbacterium</taxon>
    </lineage>
</organism>
<gene>
    <name evidence="2" type="ORF">CXR34_08890</name>
</gene>
<evidence type="ECO:0000313" key="3">
    <source>
        <dbReference type="Proteomes" id="UP000233276"/>
    </source>
</evidence>
<protein>
    <submittedName>
        <fullName evidence="2">Uncharacterized protein</fullName>
    </submittedName>
</protein>
<reference evidence="2 3" key="1">
    <citation type="submission" date="2017-12" db="EMBL/GenBank/DDBJ databases">
        <title>Isolation and characterization of estrogens degradatiion strain Microbacterium hominis SJTG1.</title>
        <authorList>
            <person name="Xiong W."/>
            <person name="Yin C."/>
            <person name="Zheng D."/>
            <person name="Liang R."/>
        </authorList>
    </citation>
    <scope>NUCLEOTIDE SEQUENCE [LARGE SCALE GENOMIC DNA]</scope>
    <source>
        <strain evidence="2 3">SJTG1</strain>
    </source>
</reference>
<accession>A0A2K9D9J4</accession>